<dbReference type="AlphaFoldDB" id="A0AA88AUX2"/>
<comment type="similarity">
    <text evidence="6">Belongs to the protein kinase superfamily.</text>
</comment>
<dbReference type="PROSITE" id="PS00108">
    <property type="entry name" value="PROTEIN_KINASE_ST"/>
    <property type="match status" value="1"/>
</dbReference>
<name>A0AA88AUX2_FICCA</name>
<dbReference type="GO" id="GO:0007165">
    <property type="term" value="P:signal transduction"/>
    <property type="evidence" value="ECO:0007669"/>
    <property type="project" value="TreeGrafter"/>
</dbReference>
<accession>A0AA88AUX2</accession>
<evidence type="ECO:0000313" key="9">
    <source>
        <dbReference type="Proteomes" id="UP001187192"/>
    </source>
</evidence>
<dbReference type="EMBL" id="BTGU01000029">
    <property type="protein sequence ID" value="GMN48711.1"/>
    <property type="molecule type" value="Genomic_DNA"/>
</dbReference>
<evidence type="ECO:0000256" key="5">
    <source>
        <dbReference type="PROSITE-ProRule" id="PRU10141"/>
    </source>
</evidence>
<protein>
    <recommendedName>
        <fullName evidence="7">Protein kinase domain-containing protein</fullName>
    </recommendedName>
</protein>
<gene>
    <name evidence="8" type="ORF">TIFTF001_017887</name>
</gene>
<evidence type="ECO:0000259" key="7">
    <source>
        <dbReference type="PROSITE" id="PS50011"/>
    </source>
</evidence>
<evidence type="ECO:0000313" key="8">
    <source>
        <dbReference type="EMBL" id="GMN48711.1"/>
    </source>
</evidence>
<proteinExistence type="inferred from homology"/>
<dbReference type="InterPro" id="IPR000719">
    <property type="entry name" value="Prot_kinase_dom"/>
</dbReference>
<dbReference type="Gene3D" id="3.30.200.20">
    <property type="entry name" value="Phosphorylase Kinase, domain 1"/>
    <property type="match status" value="1"/>
</dbReference>
<dbReference type="CDD" id="cd06606">
    <property type="entry name" value="STKc_MAPKKK"/>
    <property type="match status" value="1"/>
</dbReference>
<dbReference type="InterPro" id="IPR052751">
    <property type="entry name" value="Plant_MAPKKK"/>
</dbReference>
<sequence>MNSFSCFPWKEFPGLNWSRVRLLGHGTYGAVYLSLLTDFKNVNLFLAVKTAHLNSSASLVKETRILDEFRDCPEIITSYGHIETLERGSGLYNIVLEYAPFGTLSDLIRRSDGCAFRETSVRVYTRMILNGLRCLHIKGYVHCDLKPDNILVFPCNSQDGCCRLKLADFGLSKEPDEDDGRVSERYKYRFRGTPLYTSPESVAIGEIGPAMDIWSLGCIVIEMITGRHPWYWYGLDVSRFGTDVAYFLALTRDWSPRIPQDITEMGKDFLRMCFIRDPRQRWTADLLLHHPFLSEVSSGLSESRRVLIPTEHHLLAQNIAARTPPRRFFH</sequence>
<dbReference type="Proteomes" id="UP001187192">
    <property type="component" value="Unassembled WGS sequence"/>
</dbReference>
<dbReference type="GO" id="GO:0004674">
    <property type="term" value="F:protein serine/threonine kinase activity"/>
    <property type="evidence" value="ECO:0007669"/>
    <property type="project" value="UniProtKB-KW"/>
</dbReference>
<feature type="domain" description="Protein kinase" evidence="7">
    <location>
        <begin position="17"/>
        <end position="293"/>
    </location>
</feature>
<keyword evidence="3" id="KW-0418">Kinase</keyword>
<dbReference type="SUPFAM" id="SSF56112">
    <property type="entry name" value="Protein kinase-like (PK-like)"/>
    <property type="match status" value="1"/>
</dbReference>
<feature type="binding site" evidence="5">
    <location>
        <position position="49"/>
    </location>
    <ligand>
        <name>ATP</name>
        <dbReference type="ChEBI" id="CHEBI:30616"/>
    </ligand>
</feature>
<keyword evidence="4 5" id="KW-0067">ATP-binding</keyword>
<dbReference type="InterPro" id="IPR017441">
    <property type="entry name" value="Protein_kinase_ATP_BS"/>
</dbReference>
<evidence type="ECO:0000256" key="4">
    <source>
        <dbReference type="ARBA" id="ARBA00022840"/>
    </source>
</evidence>
<evidence type="ECO:0000256" key="2">
    <source>
        <dbReference type="ARBA" id="ARBA00022741"/>
    </source>
</evidence>
<dbReference type="Gramene" id="FCD_00000795-RA">
    <property type="protein sequence ID" value="FCD_00000795-RA:cds"/>
    <property type="gene ID" value="FCD_00000795"/>
</dbReference>
<evidence type="ECO:0000256" key="6">
    <source>
        <dbReference type="RuleBase" id="RU000304"/>
    </source>
</evidence>
<keyword evidence="2 5" id="KW-0547">Nucleotide-binding</keyword>
<dbReference type="InterPro" id="IPR008271">
    <property type="entry name" value="Ser/Thr_kinase_AS"/>
</dbReference>
<evidence type="ECO:0000256" key="1">
    <source>
        <dbReference type="ARBA" id="ARBA00022679"/>
    </source>
</evidence>
<dbReference type="PROSITE" id="PS50011">
    <property type="entry name" value="PROTEIN_KINASE_DOM"/>
    <property type="match status" value="1"/>
</dbReference>
<dbReference type="PROSITE" id="PS00107">
    <property type="entry name" value="PROTEIN_KINASE_ATP"/>
    <property type="match status" value="1"/>
</dbReference>
<keyword evidence="6" id="KW-0723">Serine/threonine-protein kinase</keyword>
<reference evidence="8" key="1">
    <citation type="submission" date="2023-07" db="EMBL/GenBank/DDBJ databases">
        <title>draft genome sequence of fig (Ficus carica).</title>
        <authorList>
            <person name="Takahashi T."/>
            <person name="Nishimura K."/>
        </authorList>
    </citation>
    <scope>NUCLEOTIDE SEQUENCE</scope>
</reference>
<dbReference type="GO" id="GO:0005524">
    <property type="term" value="F:ATP binding"/>
    <property type="evidence" value="ECO:0007669"/>
    <property type="project" value="UniProtKB-UniRule"/>
</dbReference>
<dbReference type="Pfam" id="PF00069">
    <property type="entry name" value="Pkinase"/>
    <property type="match status" value="1"/>
</dbReference>
<organism evidence="8 9">
    <name type="scientific">Ficus carica</name>
    <name type="common">Common fig</name>
    <dbReference type="NCBI Taxonomy" id="3494"/>
    <lineage>
        <taxon>Eukaryota</taxon>
        <taxon>Viridiplantae</taxon>
        <taxon>Streptophyta</taxon>
        <taxon>Embryophyta</taxon>
        <taxon>Tracheophyta</taxon>
        <taxon>Spermatophyta</taxon>
        <taxon>Magnoliopsida</taxon>
        <taxon>eudicotyledons</taxon>
        <taxon>Gunneridae</taxon>
        <taxon>Pentapetalae</taxon>
        <taxon>rosids</taxon>
        <taxon>fabids</taxon>
        <taxon>Rosales</taxon>
        <taxon>Moraceae</taxon>
        <taxon>Ficeae</taxon>
        <taxon>Ficus</taxon>
    </lineage>
</organism>
<keyword evidence="9" id="KW-1185">Reference proteome</keyword>
<dbReference type="Gene3D" id="1.10.510.10">
    <property type="entry name" value="Transferase(Phosphotransferase) domain 1"/>
    <property type="match status" value="1"/>
</dbReference>
<keyword evidence="1" id="KW-0808">Transferase</keyword>
<evidence type="ECO:0000256" key="3">
    <source>
        <dbReference type="ARBA" id="ARBA00022777"/>
    </source>
</evidence>
<dbReference type="PANTHER" id="PTHR48011:SF51">
    <property type="entry name" value="PROTEIN KINASE SUPERFAMILY PROTEIN"/>
    <property type="match status" value="1"/>
</dbReference>
<comment type="caution">
    <text evidence="8">The sequence shown here is derived from an EMBL/GenBank/DDBJ whole genome shotgun (WGS) entry which is preliminary data.</text>
</comment>
<dbReference type="PANTHER" id="PTHR48011">
    <property type="entry name" value="CCR4-NOT TRANSCRIPTIONAL COMPLEX SUBUNIT CAF120-RELATED"/>
    <property type="match status" value="1"/>
</dbReference>
<dbReference type="SMART" id="SM00220">
    <property type="entry name" value="S_TKc"/>
    <property type="match status" value="1"/>
</dbReference>
<dbReference type="InterPro" id="IPR011009">
    <property type="entry name" value="Kinase-like_dom_sf"/>
</dbReference>